<dbReference type="InterPro" id="IPR004881">
    <property type="entry name" value="Ribosome_biogen_GTPase_RsgA"/>
</dbReference>
<comment type="caution">
    <text evidence="6">The sequence shown here is derived from an EMBL/GenBank/DDBJ whole genome shotgun (WGS) entry which is preliminary data.</text>
</comment>
<keyword evidence="3" id="KW-0963">Cytoplasm</keyword>
<evidence type="ECO:0000256" key="2">
    <source>
        <dbReference type="ARBA" id="ARBA00023134"/>
    </source>
</evidence>
<dbReference type="InterPro" id="IPR010914">
    <property type="entry name" value="RsgA_GTPase_dom"/>
</dbReference>
<comment type="subunit">
    <text evidence="3">Monomer. Associates with 30S ribosomal subunit, binds 16S rRNA.</text>
</comment>
<protein>
    <recommendedName>
        <fullName evidence="3">Small ribosomal subunit biogenesis GTPase RsgA</fullName>
        <ecNumber evidence="3">3.6.1.-</ecNumber>
    </recommendedName>
</protein>
<dbReference type="PANTHER" id="PTHR32120:SF11">
    <property type="entry name" value="SMALL RIBOSOMAL SUBUNIT BIOGENESIS GTPASE RSGA 1, MITOCHONDRIAL-RELATED"/>
    <property type="match status" value="1"/>
</dbReference>
<evidence type="ECO:0000259" key="5">
    <source>
        <dbReference type="PROSITE" id="PS51721"/>
    </source>
</evidence>
<dbReference type="GO" id="GO:0046872">
    <property type="term" value="F:metal ion binding"/>
    <property type="evidence" value="ECO:0007669"/>
    <property type="project" value="UniProtKB-KW"/>
</dbReference>
<dbReference type="InterPro" id="IPR012340">
    <property type="entry name" value="NA-bd_OB-fold"/>
</dbReference>
<keyword evidence="3" id="KW-0690">Ribosome biogenesis</keyword>
<feature type="binding site" evidence="3">
    <location>
        <position position="291"/>
    </location>
    <ligand>
        <name>Zn(2+)</name>
        <dbReference type="ChEBI" id="CHEBI:29105"/>
    </ligand>
</feature>
<dbReference type="HAMAP" id="MF_01820">
    <property type="entry name" value="GTPase_RsgA"/>
    <property type="match status" value="1"/>
</dbReference>
<dbReference type="GO" id="GO:0042274">
    <property type="term" value="P:ribosomal small subunit biogenesis"/>
    <property type="evidence" value="ECO:0007669"/>
    <property type="project" value="UniProtKB-UniRule"/>
</dbReference>
<dbReference type="AlphaFoldDB" id="A0A7C4LM71"/>
<dbReference type="Gene3D" id="2.40.50.140">
    <property type="entry name" value="Nucleic acid-binding proteins"/>
    <property type="match status" value="1"/>
</dbReference>
<dbReference type="PROSITE" id="PS51721">
    <property type="entry name" value="G_CP"/>
    <property type="match status" value="1"/>
</dbReference>
<dbReference type="EC" id="3.6.1.-" evidence="3"/>
<dbReference type="SUPFAM" id="SSF50249">
    <property type="entry name" value="Nucleic acid-binding proteins"/>
    <property type="match status" value="1"/>
</dbReference>
<dbReference type="Pfam" id="PF03193">
    <property type="entry name" value="RsgA_GTPase"/>
    <property type="match status" value="1"/>
</dbReference>
<dbReference type="PROSITE" id="PS50936">
    <property type="entry name" value="ENGC_GTPASE"/>
    <property type="match status" value="1"/>
</dbReference>
<feature type="binding site" evidence="3">
    <location>
        <position position="293"/>
    </location>
    <ligand>
        <name>Zn(2+)</name>
        <dbReference type="ChEBI" id="CHEBI:29105"/>
    </ligand>
</feature>
<dbReference type="Gene3D" id="1.10.40.50">
    <property type="entry name" value="Probable gtpase engc, domain 3"/>
    <property type="match status" value="1"/>
</dbReference>
<dbReference type="NCBIfam" id="TIGR00157">
    <property type="entry name" value="ribosome small subunit-dependent GTPase A"/>
    <property type="match status" value="1"/>
</dbReference>
<keyword evidence="3" id="KW-0699">rRNA-binding</keyword>
<feature type="domain" description="EngC GTPase" evidence="4">
    <location>
        <begin position="113"/>
        <end position="260"/>
    </location>
</feature>
<accession>A0A7C4LM71</accession>
<dbReference type="SUPFAM" id="SSF52540">
    <property type="entry name" value="P-loop containing nucleoside triphosphate hydrolases"/>
    <property type="match status" value="1"/>
</dbReference>
<keyword evidence="3" id="KW-0694">RNA-binding</keyword>
<proteinExistence type="inferred from homology"/>
<dbReference type="Gene3D" id="3.40.50.300">
    <property type="entry name" value="P-loop containing nucleotide triphosphate hydrolases"/>
    <property type="match status" value="1"/>
</dbReference>
<keyword evidence="1 3" id="KW-0547">Nucleotide-binding</keyword>
<gene>
    <name evidence="3 6" type="primary">rsgA</name>
    <name evidence="6" type="ORF">ENS64_13180</name>
</gene>
<feature type="binding site" evidence="3">
    <location>
        <position position="286"/>
    </location>
    <ligand>
        <name>Zn(2+)</name>
        <dbReference type="ChEBI" id="CHEBI:29105"/>
    </ligand>
</feature>
<dbReference type="CDD" id="cd01854">
    <property type="entry name" value="YjeQ_EngC"/>
    <property type="match status" value="1"/>
</dbReference>
<keyword evidence="3" id="KW-0479">Metal-binding</keyword>
<comment type="cofactor">
    <cofactor evidence="3">
        <name>Zn(2+)</name>
        <dbReference type="ChEBI" id="CHEBI:29105"/>
    </cofactor>
    <text evidence="3">Binds 1 zinc ion per subunit.</text>
</comment>
<comment type="function">
    <text evidence="3">One of several proteins that assist in the late maturation steps of the functional core of the 30S ribosomal subunit. Helps release RbfA from mature subunits. May play a role in the assembly of ribosomal proteins into the subunit. Circularly permuted GTPase that catalyzes slow GTP hydrolysis, GTPase activity is stimulated by the 30S ribosomal subunit.</text>
</comment>
<dbReference type="GO" id="GO:0005737">
    <property type="term" value="C:cytoplasm"/>
    <property type="evidence" value="ECO:0007669"/>
    <property type="project" value="UniProtKB-SubCell"/>
</dbReference>
<dbReference type="EMBL" id="DSVQ01000016">
    <property type="protein sequence ID" value="HGT40195.1"/>
    <property type="molecule type" value="Genomic_DNA"/>
</dbReference>
<feature type="binding site" evidence="3">
    <location>
        <begin position="153"/>
        <end position="156"/>
    </location>
    <ligand>
        <name>GTP</name>
        <dbReference type="ChEBI" id="CHEBI:37565"/>
    </ligand>
</feature>
<dbReference type="GO" id="GO:0005525">
    <property type="term" value="F:GTP binding"/>
    <property type="evidence" value="ECO:0007669"/>
    <property type="project" value="UniProtKB-UniRule"/>
</dbReference>
<evidence type="ECO:0000256" key="1">
    <source>
        <dbReference type="ARBA" id="ARBA00022741"/>
    </source>
</evidence>
<comment type="similarity">
    <text evidence="3">Belongs to the TRAFAC class YlqF/YawG GTPase family. RsgA subfamily.</text>
</comment>
<evidence type="ECO:0000256" key="3">
    <source>
        <dbReference type="HAMAP-Rule" id="MF_01820"/>
    </source>
</evidence>
<keyword evidence="3" id="KW-0378">Hydrolase</keyword>
<dbReference type="GO" id="GO:0019843">
    <property type="term" value="F:rRNA binding"/>
    <property type="evidence" value="ECO:0007669"/>
    <property type="project" value="UniProtKB-KW"/>
</dbReference>
<feature type="binding site" evidence="3">
    <location>
        <position position="299"/>
    </location>
    <ligand>
        <name>Zn(2+)</name>
        <dbReference type="ChEBI" id="CHEBI:29105"/>
    </ligand>
</feature>
<evidence type="ECO:0000259" key="4">
    <source>
        <dbReference type="PROSITE" id="PS50936"/>
    </source>
</evidence>
<dbReference type="PANTHER" id="PTHR32120">
    <property type="entry name" value="SMALL RIBOSOMAL SUBUNIT BIOGENESIS GTPASE RSGA"/>
    <property type="match status" value="1"/>
</dbReference>
<organism evidence="6">
    <name type="scientific">Schlesneria paludicola</name>
    <dbReference type="NCBI Taxonomy" id="360056"/>
    <lineage>
        <taxon>Bacteria</taxon>
        <taxon>Pseudomonadati</taxon>
        <taxon>Planctomycetota</taxon>
        <taxon>Planctomycetia</taxon>
        <taxon>Planctomycetales</taxon>
        <taxon>Planctomycetaceae</taxon>
        <taxon>Schlesneria</taxon>
    </lineage>
</organism>
<keyword evidence="2 3" id="KW-0342">GTP-binding</keyword>
<name>A0A7C4LM71_9PLAN</name>
<dbReference type="InterPro" id="IPR030378">
    <property type="entry name" value="G_CP_dom"/>
</dbReference>
<comment type="subcellular location">
    <subcellularLocation>
        <location evidence="3">Cytoplasm</location>
    </subcellularLocation>
</comment>
<sequence length="326" mass="35353">MSGKGELTRRRTVLADEAGGRMVDPASCRTGRVVRAIGATQCWVQDDATGTVHVCAVRRLLRSVASEERNAVVAGDRVLFQPLEGGQGVIERVEPRHGVLSRGHQHREHVIVANVTQVMVVASADEPPLKPALIDRFLVSAAKGGVSAAICLNKCDLVDLGDLQPIIGLYSRLGYPVIAASVKTGLGIERLRQRLAGHQTVFTGQSGVGKSSLLNAVQPGLGLRTAEVSRVSQKGRHTTRTAELLQLSCGGWVVDTPGIRQLALWDVAAGEIEGYFVEFRPFVPMCRFPNCLHLEEAECAVRDAVFRDLISRTRYESYVRLVMGDV</sequence>
<dbReference type="InterPro" id="IPR027417">
    <property type="entry name" value="P-loop_NTPase"/>
</dbReference>
<evidence type="ECO:0000313" key="6">
    <source>
        <dbReference type="EMBL" id="HGT40195.1"/>
    </source>
</evidence>
<feature type="domain" description="CP-type G" evidence="5">
    <location>
        <begin position="104"/>
        <end position="262"/>
    </location>
</feature>
<dbReference type="GO" id="GO:0003924">
    <property type="term" value="F:GTPase activity"/>
    <property type="evidence" value="ECO:0007669"/>
    <property type="project" value="UniProtKB-UniRule"/>
</dbReference>
<keyword evidence="3" id="KW-0862">Zinc</keyword>
<feature type="binding site" evidence="3">
    <location>
        <begin position="204"/>
        <end position="212"/>
    </location>
    <ligand>
        <name>GTP</name>
        <dbReference type="ChEBI" id="CHEBI:37565"/>
    </ligand>
</feature>
<reference evidence="6" key="1">
    <citation type="journal article" date="2020" name="mSystems">
        <title>Genome- and Community-Level Interaction Insights into Carbon Utilization and Element Cycling Functions of Hydrothermarchaeota in Hydrothermal Sediment.</title>
        <authorList>
            <person name="Zhou Z."/>
            <person name="Liu Y."/>
            <person name="Xu W."/>
            <person name="Pan J."/>
            <person name="Luo Z.H."/>
            <person name="Li M."/>
        </authorList>
    </citation>
    <scope>NUCLEOTIDE SEQUENCE [LARGE SCALE GENOMIC DNA]</scope>
    <source>
        <strain evidence="6">SpSt-508</strain>
    </source>
</reference>